<dbReference type="AlphaFoldDB" id="A0A511SU59"/>
<keyword evidence="3" id="KW-1185">Reference proteome</keyword>
<comment type="caution">
    <text evidence="1">The sequence shown here is derived from an EMBL/GenBank/DDBJ whole genome shotgun (WGS) entry which is preliminary data.</text>
</comment>
<name>A0A511SU59_MYXFU</name>
<sequence length="137" mass="15576">MARDWEQEWSHGAQRAWLEAPDILWARFRGAITEDTSRWSCGLYQSLSAEGRFYLAADIADSQLSPESRRYLVEHAKADWFLGIVYVGAALEQKATTKSLMVGSMLTGGRPLDVRYVDTLDEARAWIQEHRALNASR</sequence>
<accession>A0A511SU59</accession>
<reference evidence="1 4" key="2">
    <citation type="submission" date="2019-07" db="EMBL/GenBank/DDBJ databases">
        <title>Whole genome shotgun sequence of Myxococcus fulvus NBRC 100333.</title>
        <authorList>
            <person name="Hosoyama A."/>
            <person name="Uohara A."/>
            <person name="Ohji S."/>
            <person name="Ichikawa N."/>
        </authorList>
    </citation>
    <scope>NUCLEOTIDE SEQUENCE [LARGE SCALE GENOMIC DNA]</scope>
    <source>
        <strain evidence="1 4">NBRC 100333</strain>
    </source>
</reference>
<proteinExistence type="predicted"/>
<dbReference type="RefSeq" id="WP_046711169.1">
    <property type="nucleotide sequence ID" value="NZ_BJXR01000009.1"/>
</dbReference>
<evidence type="ECO:0000313" key="1">
    <source>
        <dbReference type="EMBL" id="GEN05455.1"/>
    </source>
</evidence>
<gene>
    <name evidence="1" type="ORF">MFU01_04920</name>
    <name evidence="2" type="ORF">SAMN05443572_101997</name>
</gene>
<evidence type="ECO:0008006" key="5">
    <source>
        <dbReference type="Google" id="ProtNLM"/>
    </source>
</evidence>
<reference evidence="2 3" key="1">
    <citation type="submission" date="2016-10" db="EMBL/GenBank/DDBJ databases">
        <authorList>
            <person name="Varghese N."/>
            <person name="Submissions S."/>
        </authorList>
    </citation>
    <scope>NUCLEOTIDE SEQUENCE [LARGE SCALE GENOMIC DNA]</scope>
    <source>
        <strain evidence="2 3">DSM 16525</strain>
    </source>
</reference>
<dbReference type="EMBL" id="FOIB01000001">
    <property type="protein sequence ID" value="SET06434.1"/>
    <property type="molecule type" value="Genomic_DNA"/>
</dbReference>
<dbReference type="OrthoDB" id="5523140at2"/>
<protein>
    <recommendedName>
        <fullName evidence="5">STAS/SEC14 domain-containing protein</fullName>
    </recommendedName>
</protein>
<dbReference type="STRING" id="1334629.MFUL124B02_05940"/>
<dbReference type="Proteomes" id="UP000321514">
    <property type="component" value="Unassembled WGS sequence"/>
</dbReference>
<organism evidence="1 4">
    <name type="scientific">Myxococcus fulvus</name>
    <dbReference type="NCBI Taxonomy" id="33"/>
    <lineage>
        <taxon>Bacteria</taxon>
        <taxon>Pseudomonadati</taxon>
        <taxon>Myxococcota</taxon>
        <taxon>Myxococcia</taxon>
        <taxon>Myxococcales</taxon>
        <taxon>Cystobacterineae</taxon>
        <taxon>Myxococcaceae</taxon>
        <taxon>Myxococcus</taxon>
    </lineage>
</organism>
<dbReference type="Proteomes" id="UP000183760">
    <property type="component" value="Unassembled WGS sequence"/>
</dbReference>
<dbReference type="EMBL" id="BJXR01000009">
    <property type="protein sequence ID" value="GEN05455.1"/>
    <property type="molecule type" value="Genomic_DNA"/>
</dbReference>
<evidence type="ECO:0000313" key="2">
    <source>
        <dbReference type="EMBL" id="SET06434.1"/>
    </source>
</evidence>
<evidence type="ECO:0000313" key="3">
    <source>
        <dbReference type="Proteomes" id="UP000183760"/>
    </source>
</evidence>
<evidence type="ECO:0000313" key="4">
    <source>
        <dbReference type="Proteomes" id="UP000321514"/>
    </source>
</evidence>